<dbReference type="InterPro" id="IPR028096">
    <property type="entry name" value="EfeO_Cupredoxin"/>
</dbReference>
<dbReference type="KEGG" id="npv:OHM77_04750"/>
<feature type="domain" description="EfeO-type cupredoxin-like" evidence="1">
    <location>
        <begin position="11"/>
        <end position="110"/>
    </location>
</feature>
<dbReference type="AlphaFoldDB" id="A0AA49FN60"/>
<evidence type="ECO:0000259" key="1">
    <source>
        <dbReference type="Pfam" id="PF13473"/>
    </source>
</evidence>
<dbReference type="Pfam" id="PF13473">
    <property type="entry name" value="Cupredoxin_1"/>
    <property type="match status" value="1"/>
</dbReference>
<protein>
    <submittedName>
        <fullName evidence="2">Cupredoxin domain-containing protein</fullName>
    </submittedName>
</protein>
<gene>
    <name evidence="2" type="ORF">OHM77_04750</name>
</gene>
<reference evidence="2" key="1">
    <citation type="journal article" date="2023" name="Nat. Microbiol.">
        <title>Enrichment and characterization of a nitric oxide-reducing microbial community in a continuous bioreactor.</title>
        <authorList>
            <person name="Garrido-Amador P."/>
            <person name="Stortenbeker N."/>
            <person name="Wessels H.J.C.T."/>
            <person name="Speth D.R."/>
            <person name="Garcia-Heredia I."/>
            <person name="Kartal B."/>
        </authorList>
    </citation>
    <scope>NUCLEOTIDE SEQUENCE</scope>
    <source>
        <strain evidence="2">MAG1</strain>
    </source>
</reference>
<dbReference type="InterPro" id="IPR008972">
    <property type="entry name" value="Cupredoxin"/>
</dbReference>
<dbReference type="Gene3D" id="2.60.40.420">
    <property type="entry name" value="Cupredoxins - blue copper proteins"/>
    <property type="match status" value="1"/>
</dbReference>
<name>A0AA49FN60_9PROT</name>
<sequence length="115" mass="12820">MNAALPHLLLVATLWLGLGWAADARAQELPTFEVIAREGRLFPERLEVPAGSRIKLVVRNQGKGPIEFENLDMRVEKVLAPGASSFVVLPKLKPGEYEFIDEFHLETGKMRVIAK</sequence>
<dbReference type="SUPFAM" id="SSF49503">
    <property type="entry name" value="Cupredoxins"/>
    <property type="match status" value="1"/>
</dbReference>
<dbReference type="Proteomes" id="UP001234916">
    <property type="component" value="Chromosome"/>
</dbReference>
<accession>A0AA49FN60</accession>
<evidence type="ECO:0000313" key="2">
    <source>
        <dbReference type="EMBL" id="WIM06578.1"/>
    </source>
</evidence>
<dbReference type="EMBL" id="CP107246">
    <property type="protein sequence ID" value="WIM06578.1"/>
    <property type="molecule type" value="Genomic_DNA"/>
</dbReference>
<organism evidence="2">
    <name type="scientific">Candidatus Nitricoxidivorans perseverans</name>
    <dbReference type="NCBI Taxonomy" id="2975601"/>
    <lineage>
        <taxon>Bacteria</taxon>
        <taxon>Pseudomonadati</taxon>
        <taxon>Pseudomonadota</taxon>
        <taxon>Betaproteobacteria</taxon>
        <taxon>Nitrosomonadales</taxon>
        <taxon>Sterolibacteriaceae</taxon>
        <taxon>Candidatus Nitricoxidivorans</taxon>
    </lineage>
</organism>
<proteinExistence type="predicted"/>